<comment type="caution">
    <text evidence="3">The sequence shown here is derived from an EMBL/GenBank/DDBJ whole genome shotgun (WGS) entry which is preliminary data.</text>
</comment>
<proteinExistence type="predicted"/>
<dbReference type="GO" id="GO:0004519">
    <property type="term" value="F:endonuclease activity"/>
    <property type="evidence" value="ECO:0007669"/>
    <property type="project" value="UniProtKB-KW"/>
</dbReference>
<evidence type="ECO:0000259" key="1">
    <source>
        <dbReference type="Pfam" id="PF04471"/>
    </source>
</evidence>
<protein>
    <submittedName>
        <fullName evidence="3">Restriction endonuclease</fullName>
        <ecNumber evidence="3">3.1.21.-</ecNumber>
    </submittedName>
</protein>
<dbReference type="InterPro" id="IPR007560">
    <property type="entry name" value="Restrct_endonuc_IV_Mrr"/>
</dbReference>
<keyword evidence="3" id="KW-0540">Nuclease</keyword>
<keyword evidence="3" id="KW-0378">Hydrolase</keyword>
<feature type="domain" description="Restriction system protein Mrr-like N-terminal" evidence="2">
    <location>
        <begin position="5"/>
        <end position="90"/>
    </location>
</feature>
<dbReference type="EMBL" id="JAVIKH010000032">
    <property type="protein sequence ID" value="MDX8337349.1"/>
    <property type="molecule type" value="Genomic_DNA"/>
</dbReference>
<sequence length="300" mass="34661">MIPKYDQMYKVVLESLKNQEEISLKILRDRVAKILNLTDNELQELLPSGKKTIFSNRIDWTTTYLKNAKLIDKPTRGNIVITKRGLDTINSSIEIIDNNYLLKFEEFKEYLKKSNKKINCIDDINMNTNLENPDEILEKSYQEINSNLENDLLELITKISPISFEKLVIDLLSKMGYGSFENSGKTTSKTNDEGIDGIIMEDKLGFNLIYIQAKKWDVEKSIGRPEIQKFVGALSQKLGKGLFVTTANFSKQAIEYAHNNHIILINGEKLVRLMIEYNFCVRVKKIFEIKEIDSELIEDY</sequence>
<dbReference type="Proteomes" id="UP001279681">
    <property type="component" value="Unassembled WGS sequence"/>
</dbReference>
<evidence type="ECO:0000259" key="2">
    <source>
        <dbReference type="Pfam" id="PF14338"/>
    </source>
</evidence>
<keyword evidence="3" id="KW-0255">Endonuclease</keyword>
<reference evidence="4" key="1">
    <citation type="submission" date="2023-07" db="EMBL/GenBank/DDBJ databases">
        <authorList>
            <person name="Colorado M.A."/>
            <person name="Villamil L.M."/>
            <person name="Melo J.F."/>
            <person name="Rodriguez J.A."/>
            <person name="Ruiz R.Y."/>
        </authorList>
    </citation>
    <scope>NUCLEOTIDE SEQUENCE [LARGE SCALE GENOMIC DNA]</scope>
    <source>
        <strain evidence="4">C33</strain>
    </source>
</reference>
<dbReference type="EC" id="3.1.21.-" evidence="3"/>
<evidence type="ECO:0000313" key="4">
    <source>
        <dbReference type="Proteomes" id="UP001279681"/>
    </source>
</evidence>
<dbReference type="RefSeq" id="WP_320314690.1">
    <property type="nucleotide sequence ID" value="NZ_JAVIKH010000032.1"/>
</dbReference>
<dbReference type="SUPFAM" id="SSF52980">
    <property type="entry name" value="Restriction endonuclease-like"/>
    <property type="match status" value="1"/>
</dbReference>
<dbReference type="Gene3D" id="3.40.1350.10">
    <property type="match status" value="1"/>
</dbReference>
<accession>A0ABU4WCU5</accession>
<dbReference type="InterPro" id="IPR011856">
    <property type="entry name" value="tRNA_endonuc-like_dom_sf"/>
</dbReference>
<feature type="domain" description="Restriction endonuclease type IV Mrr" evidence="1">
    <location>
        <begin position="157"/>
        <end position="274"/>
    </location>
</feature>
<keyword evidence="4" id="KW-1185">Reference proteome</keyword>
<dbReference type="InterPro" id="IPR011335">
    <property type="entry name" value="Restrct_endonuc-II-like"/>
</dbReference>
<dbReference type="GO" id="GO:0016787">
    <property type="term" value="F:hydrolase activity"/>
    <property type="evidence" value="ECO:0007669"/>
    <property type="project" value="UniProtKB-KW"/>
</dbReference>
<gene>
    <name evidence="3" type="ORF">RFV38_12760</name>
</gene>
<dbReference type="Pfam" id="PF04471">
    <property type="entry name" value="Mrr_cat"/>
    <property type="match status" value="1"/>
</dbReference>
<organism evidence="3 4">
    <name type="scientific">Candidatus Cetobacterium colombiensis</name>
    <dbReference type="NCBI Taxonomy" id="3073100"/>
    <lineage>
        <taxon>Bacteria</taxon>
        <taxon>Fusobacteriati</taxon>
        <taxon>Fusobacteriota</taxon>
        <taxon>Fusobacteriia</taxon>
        <taxon>Fusobacteriales</taxon>
        <taxon>Fusobacteriaceae</taxon>
        <taxon>Cetobacterium</taxon>
    </lineage>
</organism>
<dbReference type="InterPro" id="IPR052906">
    <property type="entry name" value="Type_IV_Methyl-Rstrct_Enzyme"/>
</dbReference>
<evidence type="ECO:0000313" key="3">
    <source>
        <dbReference type="EMBL" id="MDX8337349.1"/>
    </source>
</evidence>
<dbReference type="PANTHER" id="PTHR30015:SF7">
    <property type="entry name" value="TYPE IV METHYL-DIRECTED RESTRICTION ENZYME ECOKMRR"/>
    <property type="match status" value="1"/>
</dbReference>
<dbReference type="PANTHER" id="PTHR30015">
    <property type="entry name" value="MRR RESTRICTION SYSTEM PROTEIN"/>
    <property type="match status" value="1"/>
</dbReference>
<dbReference type="InterPro" id="IPR025745">
    <property type="entry name" value="Mrr-like_N_dom"/>
</dbReference>
<dbReference type="Pfam" id="PF14338">
    <property type="entry name" value="Mrr_N"/>
    <property type="match status" value="1"/>
</dbReference>
<name>A0ABU4WCU5_9FUSO</name>